<keyword evidence="3" id="KW-1185">Reference proteome</keyword>
<dbReference type="AlphaFoldDB" id="A0A139AW33"/>
<dbReference type="InterPro" id="IPR005151">
    <property type="entry name" value="Tail-specific_protease"/>
</dbReference>
<dbReference type="PANTHER" id="PTHR11261">
    <property type="entry name" value="INTERPHOTORECEPTOR RETINOID-BINDING PROTEIN"/>
    <property type="match status" value="1"/>
</dbReference>
<dbReference type="GO" id="GO:0008236">
    <property type="term" value="F:serine-type peptidase activity"/>
    <property type="evidence" value="ECO:0007669"/>
    <property type="project" value="InterPro"/>
</dbReference>
<evidence type="ECO:0000259" key="1">
    <source>
        <dbReference type="SMART" id="SM00245"/>
    </source>
</evidence>
<reference evidence="2 3" key="1">
    <citation type="journal article" date="2015" name="Genome Biol. Evol.">
        <title>Phylogenomic analyses indicate that early fungi evolved digesting cell walls of algal ancestors of land plants.</title>
        <authorList>
            <person name="Chang Y."/>
            <person name="Wang S."/>
            <person name="Sekimoto S."/>
            <person name="Aerts A.L."/>
            <person name="Choi C."/>
            <person name="Clum A."/>
            <person name="LaButti K.M."/>
            <person name="Lindquist E.A."/>
            <person name="Yee Ngan C."/>
            <person name="Ohm R.A."/>
            <person name="Salamov A.A."/>
            <person name="Grigoriev I.V."/>
            <person name="Spatafora J.W."/>
            <person name="Berbee M.L."/>
        </authorList>
    </citation>
    <scope>NUCLEOTIDE SEQUENCE [LARGE SCALE GENOMIC DNA]</scope>
    <source>
        <strain evidence="2 3">JEL478</strain>
    </source>
</reference>
<dbReference type="InterPro" id="IPR029045">
    <property type="entry name" value="ClpP/crotonase-like_dom_sf"/>
</dbReference>
<dbReference type="SMART" id="SM00245">
    <property type="entry name" value="TSPc"/>
    <property type="match status" value="1"/>
</dbReference>
<dbReference type="CDD" id="cd07563">
    <property type="entry name" value="Peptidase_S41_IRBP"/>
    <property type="match status" value="1"/>
</dbReference>
<dbReference type="PANTHER" id="PTHR11261:SF3">
    <property type="entry name" value="RETINOL-BINDING PROTEIN 3"/>
    <property type="match status" value="1"/>
</dbReference>
<dbReference type="EMBL" id="KQ965734">
    <property type="protein sequence ID" value="KXS20685.1"/>
    <property type="molecule type" value="Genomic_DNA"/>
</dbReference>
<dbReference type="GO" id="GO:0006508">
    <property type="term" value="P:proteolysis"/>
    <property type="evidence" value="ECO:0007669"/>
    <property type="project" value="InterPro"/>
</dbReference>
<dbReference type="SUPFAM" id="SSF52096">
    <property type="entry name" value="ClpP/crotonase"/>
    <property type="match status" value="1"/>
</dbReference>
<accession>A0A139AW33</accession>
<feature type="domain" description="Tail specific protease" evidence="1">
    <location>
        <begin position="109"/>
        <end position="301"/>
    </location>
</feature>
<dbReference type="OrthoDB" id="10268064at2759"/>
<dbReference type="OMA" id="VTGTNWE"/>
<evidence type="ECO:0000313" key="3">
    <source>
        <dbReference type="Proteomes" id="UP000070544"/>
    </source>
</evidence>
<dbReference type="Proteomes" id="UP000070544">
    <property type="component" value="Unassembled WGS sequence"/>
</dbReference>
<gene>
    <name evidence="2" type="ORF">M427DRAFT_142491</name>
</gene>
<dbReference type="Pfam" id="PF11918">
    <property type="entry name" value="Peptidase_S41_N"/>
    <property type="match status" value="1"/>
</dbReference>
<dbReference type="Gene3D" id="3.90.226.10">
    <property type="entry name" value="2-enoyl-CoA Hydratase, Chain A, domain 1"/>
    <property type="match status" value="1"/>
</dbReference>
<protein>
    <submittedName>
        <fullName evidence="2">ClpP/crotonase</fullName>
    </submittedName>
</protein>
<dbReference type="Gene3D" id="3.30.750.44">
    <property type="match status" value="1"/>
</dbReference>
<proteinExistence type="predicted"/>
<sequence length="381" mass="41477">MTISGAELESIVTALSEKLNRYYVLDGIAPKIASVLTDNLHRGVYAQHVDNPAQLAEVFTTDLRSVNGDKHLALRFQSTPLTEEPDVAKEFEEEQVDGDESKWPPMMHAMAEMMKLCGGGFFSVRRLEGNVGYFDLHSLILGKLTAERMIRAAFELVQYTNALIIDLRRCIGGAGESALLIESYLFEKKTDVTEIFWKPPNKKMIESTLDSVDGPKYLNKPVYILTSSSTFSAAEALCVVLQAFGRAKVIGETTSGGGHPCTFVRAGHDHFQASISIGKTICLASGKGWEGVGCIPDVQVSPLPGFVPGSSTEQDLVLDTAYLAAARDTLSALQLEPDADKSRGRRQLQVEAATTISKLEARIQLSKGQSHTHLEAVTTTN</sequence>
<name>A0A139AW33_GONPJ</name>
<organism evidence="2 3">
    <name type="scientific">Gonapodya prolifera (strain JEL478)</name>
    <name type="common">Monoblepharis prolifera</name>
    <dbReference type="NCBI Taxonomy" id="1344416"/>
    <lineage>
        <taxon>Eukaryota</taxon>
        <taxon>Fungi</taxon>
        <taxon>Fungi incertae sedis</taxon>
        <taxon>Chytridiomycota</taxon>
        <taxon>Chytridiomycota incertae sedis</taxon>
        <taxon>Monoblepharidomycetes</taxon>
        <taxon>Monoblepharidales</taxon>
        <taxon>Gonapodyaceae</taxon>
        <taxon>Gonapodya</taxon>
    </lineage>
</organism>
<evidence type="ECO:0000313" key="2">
    <source>
        <dbReference type="EMBL" id="KXS20685.1"/>
    </source>
</evidence>
<dbReference type="Pfam" id="PF03572">
    <property type="entry name" value="Peptidase_S41"/>
    <property type="match status" value="1"/>
</dbReference>